<proteinExistence type="predicted"/>
<sequence length="105" mass="11613">MSYFEEKSSQLSTGAIEAFGIDLLTRYARAGEMAEMLQFAELVAEQGHHSLLVSVFYDSNACLCTFTLVDGLDPLSDVGEAIKQCAIETISQFDWDGSVYHGRQH</sequence>
<dbReference type="Proteomes" id="UP000253628">
    <property type="component" value="Unassembled WGS sequence"/>
</dbReference>
<organism evidence="1 2">
    <name type="scientific">Eoetvoesiella caeni</name>
    <dbReference type="NCBI Taxonomy" id="645616"/>
    <lineage>
        <taxon>Bacteria</taxon>
        <taxon>Pseudomonadati</taxon>
        <taxon>Pseudomonadota</taxon>
        <taxon>Betaproteobacteria</taxon>
        <taxon>Burkholderiales</taxon>
        <taxon>Alcaligenaceae</taxon>
        <taxon>Eoetvoesiella</taxon>
    </lineage>
</organism>
<reference evidence="1 2" key="1">
    <citation type="submission" date="2018-06" db="EMBL/GenBank/DDBJ databases">
        <title>Genomic Encyclopedia of Type Strains, Phase IV (KMG-IV): sequencing the most valuable type-strain genomes for metagenomic binning, comparative biology and taxonomic classification.</title>
        <authorList>
            <person name="Goeker M."/>
        </authorList>
    </citation>
    <scope>NUCLEOTIDE SEQUENCE [LARGE SCALE GENOMIC DNA]</scope>
    <source>
        <strain evidence="1 2">DSM 25520</strain>
    </source>
</reference>
<evidence type="ECO:0000313" key="1">
    <source>
        <dbReference type="EMBL" id="RBP38803.1"/>
    </source>
</evidence>
<gene>
    <name evidence="1" type="ORF">DFR37_10695</name>
</gene>
<name>A0A366H9H1_9BURK</name>
<protein>
    <submittedName>
        <fullName evidence="1">Uncharacterized protein</fullName>
    </submittedName>
</protein>
<dbReference type="AlphaFoldDB" id="A0A366H9H1"/>
<dbReference type="RefSeq" id="WP_113933595.1">
    <property type="nucleotide sequence ID" value="NZ_JACCEU010000007.1"/>
</dbReference>
<comment type="caution">
    <text evidence="1">The sequence shown here is derived from an EMBL/GenBank/DDBJ whole genome shotgun (WGS) entry which is preliminary data.</text>
</comment>
<accession>A0A366H9H1</accession>
<dbReference type="OrthoDB" id="8653919at2"/>
<keyword evidence="2" id="KW-1185">Reference proteome</keyword>
<evidence type="ECO:0000313" key="2">
    <source>
        <dbReference type="Proteomes" id="UP000253628"/>
    </source>
</evidence>
<dbReference type="EMBL" id="QNRQ01000006">
    <property type="protein sequence ID" value="RBP38803.1"/>
    <property type="molecule type" value="Genomic_DNA"/>
</dbReference>